<organism evidence="2 3">
    <name type="scientific">Paludibaculum fermentans</name>
    <dbReference type="NCBI Taxonomy" id="1473598"/>
    <lineage>
        <taxon>Bacteria</taxon>
        <taxon>Pseudomonadati</taxon>
        <taxon>Acidobacteriota</taxon>
        <taxon>Terriglobia</taxon>
        <taxon>Bryobacterales</taxon>
        <taxon>Bryobacteraceae</taxon>
        <taxon>Paludibaculum</taxon>
    </lineage>
</organism>
<keyword evidence="3" id="KW-1185">Reference proteome</keyword>
<dbReference type="KEGG" id="pfer:IRI77_01780"/>
<evidence type="ECO:0000313" key="2">
    <source>
        <dbReference type="EMBL" id="QOY88718.1"/>
    </source>
</evidence>
<sequence>MRFCLLIMSFAVCAMGAAAQPGPSRPKASNIVLLEFTPGFKDGCGTNKMEFVRSWGDGSAETSAFRVSEGSLLVITDVDWRYVTGPPNQFAVLRLLVQNLGDPAKSRRTFESAVRLDGFGNGGSSERMTTGFVVRPEARICAEVPGEAEGSVVRLSRVLLRGYVTNER</sequence>
<accession>A0A7S7SLD6</accession>
<dbReference type="RefSeq" id="WP_194450380.1">
    <property type="nucleotide sequence ID" value="NZ_CP063849.1"/>
</dbReference>
<protein>
    <submittedName>
        <fullName evidence="2">Uncharacterized protein</fullName>
    </submittedName>
</protein>
<dbReference type="AlphaFoldDB" id="A0A7S7SLD6"/>
<dbReference type="EMBL" id="CP063849">
    <property type="protein sequence ID" value="QOY88718.1"/>
    <property type="molecule type" value="Genomic_DNA"/>
</dbReference>
<name>A0A7S7SLD6_PALFE</name>
<proteinExistence type="predicted"/>
<dbReference type="Proteomes" id="UP000593892">
    <property type="component" value="Chromosome"/>
</dbReference>
<evidence type="ECO:0000256" key="1">
    <source>
        <dbReference type="SAM" id="SignalP"/>
    </source>
</evidence>
<gene>
    <name evidence="2" type="ORF">IRI77_01780</name>
</gene>
<feature type="signal peptide" evidence="1">
    <location>
        <begin position="1"/>
        <end position="19"/>
    </location>
</feature>
<keyword evidence="1" id="KW-0732">Signal</keyword>
<reference evidence="2 3" key="1">
    <citation type="submission" date="2020-10" db="EMBL/GenBank/DDBJ databases">
        <title>Complete genome sequence of Paludibaculum fermentans P105T, a facultatively anaerobic acidobacterium capable of dissimilatory Fe(III) reduction.</title>
        <authorList>
            <person name="Dedysh S.N."/>
            <person name="Beletsky A.V."/>
            <person name="Kulichevskaya I.S."/>
            <person name="Mardanov A.V."/>
            <person name="Ravin N.V."/>
        </authorList>
    </citation>
    <scope>NUCLEOTIDE SEQUENCE [LARGE SCALE GENOMIC DNA]</scope>
    <source>
        <strain evidence="2 3">P105</strain>
    </source>
</reference>
<evidence type="ECO:0000313" key="3">
    <source>
        <dbReference type="Proteomes" id="UP000593892"/>
    </source>
</evidence>
<feature type="chain" id="PRO_5032914803" evidence="1">
    <location>
        <begin position="20"/>
        <end position="168"/>
    </location>
</feature>